<keyword evidence="2" id="KW-1185">Reference proteome</keyword>
<reference evidence="1 2" key="1">
    <citation type="submission" date="2014-04" db="EMBL/GenBank/DDBJ databases">
        <authorList>
            <consortium name="DOE Joint Genome Institute"/>
            <person name="Kuo A."/>
            <person name="Kohler A."/>
            <person name="Nagy L.G."/>
            <person name="Floudas D."/>
            <person name="Copeland A."/>
            <person name="Barry K.W."/>
            <person name="Cichocki N."/>
            <person name="Veneault-Fourrey C."/>
            <person name="LaButti K."/>
            <person name="Lindquist E.A."/>
            <person name="Lipzen A."/>
            <person name="Lundell T."/>
            <person name="Morin E."/>
            <person name="Murat C."/>
            <person name="Sun H."/>
            <person name="Tunlid A."/>
            <person name="Henrissat B."/>
            <person name="Grigoriev I.V."/>
            <person name="Hibbett D.S."/>
            <person name="Martin F."/>
            <person name="Nordberg H.P."/>
            <person name="Cantor M.N."/>
            <person name="Hua S.X."/>
        </authorList>
    </citation>
    <scope>NUCLEOTIDE SEQUENCE [LARGE SCALE GENOMIC DNA]</scope>
    <source>
        <strain evidence="1 2">Foug A</strain>
    </source>
</reference>
<accession>A0A0C3DE37</accession>
<gene>
    <name evidence="1" type="ORF">SCLCIDRAFT_351324</name>
</gene>
<proteinExistence type="predicted"/>
<sequence length="74" mass="8351">MPRKTCFPRILTSTVMKYVLGSQWNTISSSALESLDKVSSMQTLNFLYRLDGACWALTAVDHILGARACKPWRN</sequence>
<dbReference type="Proteomes" id="UP000053989">
    <property type="component" value="Unassembled WGS sequence"/>
</dbReference>
<name>A0A0C3DE37_9AGAM</name>
<protein>
    <submittedName>
        <fullName evidence="1">Uncharacterized protein</fullName>
    </submittedName>
</protein>
<reference evidence="2" key="2">
    <citation type="submission" date="2015-01" db="EMBL/GenBank/DDBJ databases">
        <title>Evolutionary Origins and Diversification of the Mycorrhizal Mutualists.</title>
        <authorList>
            <consortium name="DOE Joint Genome Institute"/>
            <consortium name="Mycorrhizal Genomics Consortium"/>
            <person name="Kohler A."/>
            <person name="Kuo A."/>
            <person name="Nagy L.G."/>
            <person name="Floudas D."/>
            <person name="Copeland A."/>
            <person name="Barry K.W."/>
            <person name="Cichocki N."/>
            <person name="Veneault-Fourrey C."/>
            <person name="LaButti K."/>
            <person name="Lindquist E.A."/>
            <person name="Lipzen A."/>
            <person name="Lundell T."/>
            <person name="Morin E."/>
            <person name="Murat C."/>
            <person name="Riley R."/>
            <person name="Ohm R."/>
            <person name="Sun H."/>
            <person name="Tunlid A."/>
            <person name="Henrissat B."/>
            <person name="Grigoriev I.V."/>
            <person name="Hibbett D.S."/>
            <person name="Martin F."/>
        </authorList>
    </citation>
    <scope>NUCLEOTIDE SEQUENCE [LARGE SCALE GENOMIC DNA]</scope>
    <source>
        <strain evidence="2">Foug A</strain>
    </source>
</reference>
<evidence type="ECO:0000313" key="2">
    <source>
        <dbReference type="Proteomes" id="UP000053989"/>
    </source>
</evidence>
<dbReference type="HOGENOM" id="CLU_2689245_0_0_1"/>
<dbReference type="AlphaFoldDB" id="A0A0C3DE37"/>
<evidence type="ECO:0000313" key="1">
    <source>
        <dbReference type="EMBL" id="KIM54634.1"/>
    </source>
</evidence>
<organism evidence="1 2">
    <name type="scientific">Scleroderma citrinum Foug A</name>
    <dbReference type="NCBI Taxonomy" id="1036808"/>
    <lineage>
        <taxon>Eukaryota</taxon>
        <taxon>Fungi</taxon>
        <taxon>Dikarya</taxon>
        <taxon>Basidiomycota</taxon>
        <taxon>Agaricomycotina</taxon>
        <taxon>Agaricomycetes</taxon>
        <taxon>Agaricomycetidae</taxon>
        <taxon>Boletales</taxon>
        <taxon>Sclerodermatineae</taxon>
        <taxon>Sclerodermataceae</taxon>
        <taxon>Scleroderma</taxon>
    </lineage>
</organism>
<dbReference type="EMBL" id="KN822151">
    <property type="protein sequence ID" value="KIM54634.1"/>
    <property type="molecule type" value="Genomic_DNA"/>
</dbReference>
<dbReference type="InParanoid" id="A0A0C3DE37"/>